<sequence>MSSGLLLEPMPASCTDPAGAGPRCRPSASSGHYVTKAQYITSNDPKGYM</sequence>
<dbReference type="Proteomes" id="UP000250043">
    <property type="component" value="Unassembled WGS sequence"/>
</dbReference>
<dbReference type="AlphaFoldDB" id="A0A8E2AMU8"/>
<dbReference type="OrthoDB" id="5562739at2759"/>
<feature type="region of interest" description="Disordered" evidence="1">
    <location>
        <begin position="1"/>
        <end position="31"/>
    </location>
</feature>
<proteinExistence type="predicted"/>
<evidence type="ECO:0000313" key="3">
    <source>
        <dbReference type="Proteomes" id="UP000250043"/>
    </source>
</evidence>
<protein>
    <submittedName>
        <fullName evidence="2">Uncharacterized protein</fullName>
    </submittedName>
</protein>
<accession>A0A8E2AMU8</accession>
<name>A0A8E2AMU8_9APHY</name>
<gene>
    <name evidence="2" type="ORF">OBBRIDRAFT_840468</name>
</gene>
<evidence type="ECO:0000313" key="2">
    <source>
        <dbReference type="EMBL" id="OCH83527.1"/>
    </source>
</evidence>
<organism evidence="2 3">
    <name type="scientific">Obba rivulosa</name>
    <dbReference type="NCBI Taxonomy" id="1052685"/>
    <lineage>
        <taxon>Eukaryota</taxon>
        <taxon>Fungi</taxon>
        <taxon>Dikarya</taxon>
        <taxon>Basidiomycota</taxon>
        <taxon>Agaricomycotina</taxon>
        <taxon>Agaricomycetes</taxon>
        <taxon>Polyporales</taxon>
        <taxon>Gelatoporiaceae</taxon>
        <taxon>Obba</taxon>
    </lineage>
</organism>
<dbReference type="EMBL" id="KV723036">
    <property type="protein sequence ID" value="OCH83527.1"/>
    <property type="molecule type" value="Genomic_DNA"/>
</dbReference>
<reference evidence="2 3" key="1">
    <citation type="submission" date="2016-07" db="EMBL/GenBank/DDBJ databases">
        <title>Draft genome of the white-rot fungus Obba rivulosa 3A-2.</title>
        <authorList>
            <consortium name="DOE Joint Genome Institute"/>
            <person name="Miettinen O."/>
            <person name="Riley R."/>
            <person name="Acob R."/>
            <person name="Barry K."/>
            <person name="Cullen D."/>
            <person name="De Vries R."/>
            <person name="Hainaut M."/>
            <person name="Hatakka A."/>
            <person name="Henrissat B."/>
            <person name="Hilden K."/>
            <person name="Kuo R."/>
            <person name="Labutti K."/>
            <person name="Lipzen A."/>
            <person name="Makela M.R."/>
            <person name="Sandor L."/>
            <person name="Spatafora J.W."/>
            <person name="Grigoriev I.V."/>
            <person name="Hibbett D.S."/>
        </authorList>
    </citation>
    <scope>NUCLEOTIDE SEQUENCE [LARGE SCALE GENOMIC DNA]</scope>
    <source>
        <strain evidence="2 3">3A-2</strain>
    </source>
</reference>
<keyword evidence="3" id="KW-1185">Reference proteome</keyword>
<evidence type="ECO:0000256" key="1">
    <source>
        <dbReference type="SAM" id="MobiDB-lite"/>
    </source>
</evidence>